<feature type="region of interest" description="Disordered" evidence="8">
    <location>
        <begin position="2516"/>
        <end position="2539"/>
    </location>
</feature>
<dbReference type="SMART" id="SM00355">
    <property type="entry name" value="ZnF_C2H2"/>
    <property type="match status" value="24"/>
</dbReference>
<dbReference type="InterPro" id="IPR003604">
    <property type="entry name" value="Matrin/U1-like-C_Znf_C2H2"/>
</dbReference>
<feature type="region of interest" description="Disordered" evidence="8">
    <location>
        <begin position="2315"/>
        <end position="2363"/>
    </location>
</feature>
<feature type="compositionally biased region" description="Low complexity" evidence="8">
    <location>
        <begin position="272"/>
        <end position="281"/>
    </location>
</feature>
<dbReference type="GO" id="GO:0001228">
    <property type="term" value="F:DNA-binding transcription activator activity, RNA polymerase II-specific"/>
    <property type="evidence" value="ECO:0007669"/>
    <property type="project" value="TreeGrafter"/>
</dbReference>
<name>A0AAE1F9J1_PETCI</name>
<feature type="region of interest" description="Disordered" evidence="8">
    <location>
        <begin position="1920"/>
        <end position="1946"/>
    </location>
</feature>
<feature type="region of interest" description="Disordered" evidence="8">
    <location>
        <begin position="1753"/>
        <end position="1772"/>
    </location>
</feature>
<evidence type="ECO:0000256" key="3">
    <source>
        <dbReference type="ARBA" id="ARBA00022737"/>
    </source>
</evidence>
<comment type="subcellular location">
    <subcellularLocation>
        <location evidence="1">Nucleus</location>
    </subcellularLocation>
</comment>
<feature type="compositionally biased region" description="Polar residues" evidence="8">
    <location>
        <begin position="2770"/>
        <end position="2779"/>
    </location>
</feature>
<dbReference type="PROSITE" id="PS50157">
    <property type="entry name" value="ZINC_FINGER_C2H2_2"/>
    <property type="match status" value="13"/>
</dbReference>
<feature type="region of interest" description="Disordered" evidence="8">
    <location>
        <begin position="1880"/>
        <end position="1906"/>
    </location>
</feature>
<evidence type="ECO:0000256" key="2">
    <source>
        <dbReference type="ARBA" id="ARBA00022723"/>
    </source>
</evidence>
<feature type="region of interest" description="Disordered" evidence="8">
    <location>
        <begin position="317"/>
        <end position="341"/>
    </location>
</feature>
<proteinExistence type="predicted"/>
<evidence type="ECO:0000256" key="1">
    <source>
        <dbReference type="ARBA" id="ARBA00004123"/>
    </source>
</evidence>
<feature type="compositionally biased region" description="Polar residues" evidence="8">
    <location>
        <begin position="2272"/>
        <end position="2281"/>
    </location>
</feature>
<dbReference type="GO" id="GO:0000978">
    <property type="term" value="F:RNA polymerase II cis-regulatory region sequence-specific DNA binding"/>
    <property type="evidence" value="ECO:0007669"/>
    <property type="project" value="TreeGrafter"/>
</dbReference>
<feature type="compositionally biased region" description="Basic and acidic residues" evidence="8">
    <location>
        <begin position="2530"/>
        <end position="2539"/>
    </location>
</feature>
<feature type="region of interest" description="Disordered" evidence="8">
    <location>
        <begin position="118"/>
        <end position="159"/>
    </location>
</feature>
<keyword evidence="11" id="KW-1185">Reference proteome</keyword>
<feature type="domain" description="C2H2-type" evidence="9">
    <location>
        <begin position="3045"/>
        <end position="3075"/>
    </location>
</feature>
<feature type="region of interest" description="Disordered" evidence="8">
    <location>
        <begin position="2053"/>
        <end position="2093"/>
    </location>
</feature>
<feature type="region of interest" description="Disordered" evidence="8">
    <location>
        <begin position="3198"/>
        <end position="3241"/>
    </location>
</feature>
<feature type="domain" description="C2H2-type" evidence="9">
    <location>
        <begin position="2746"/>
        <end position="2774"/>
    </location>
</feature>
<feature type="compositionally biased region" description="Basic and acidic residues" evidence="8">
    <location>
        <begin position="2320"/>
        <end position="2330"/>
    </location>
</feature>
<dbReference type="InterPro" id="IPR036236">
    <property type="entry name" value="Znf_C2H2_sf"/>
</dbReference>
<feature type="region of interest" description="Disordered" evidence="8">
    <location>
        <begin position="2267"/>
        <end position="2291"/>
    </location>
</feature>
<dbReference type="Proteomes" id="UP001286313">
    <property type="component" value="Unassembled WGS sequence"/>
</dbReference>
<feature type="compositionally biased region" description="Basic and acidic residues" evidence="8">
    <location>
        <begin position="174"/>
        <end position="196"/>
    </location>
</feature>
<keyword evidence="6" id="KW-0539">Nucleus</keyword>
<feature type="domain" description="C2H2-type" evidence="9">
    <location>
        <begin position="2838"/>
        <end position="2865"/>
    </location>
</feature>
<feature type="compositionally biased region" description="Basic and acidic residues" evidence="8">
    <location>
        <begin position="2053"/>
        <end position="2075"/>
    </location>
</feature>
<evidence type="ECO:0000256" key="7">
    <source>
        <dbReference type="PROSITE-ProRule" id="PRU00042"/>
    </source>
</evidence>
<feature type="domain" description="C2H2-type" evidence="9">
    <location>
        <begin position="2171"/>
        <end position="2198"/>
    </location>
</feature>
<feature type="compositionally biased region" description="Basic and acidic residues" evidence="8">
    <location>
        <begin position="259"/>
        <end position="271"/>
    </location>
</feature>
<keyword evidence="4 7" id="KW-0863">Zinc-finger</keyword>
<evidence type="ECO:0000256" key="5">
    <source>
        <dbReference type="ARBA" id="ARBA00022833"/>
    </source>
</evidence>
<feature type="domain" description="C2H2-type" evidence="9">
    <location>
        <begin position="3134"/>
        <end position="3161"/>
    </location>
</feature>
<dbReference type="SUPFAM" id="SSF57667">
    <property type="entry name" value="beta-beta-alpha zinc fingers"/>
    <property type="match status" value="4"/>
</dbReference>
<feature type="region of interest" description="Disordered" evidence="8">
    <location>
        <begin position="2770"/>
        <end position="2790"/>
    </location>
</feature>
<dbReference type="FunFam" id="3.30.160.60:FF:000446">
    <property type="entry name" value="Zinc finger protein"/>
    <property type="match status" value="1"/>
</dbReference>
<evidence type="ECO:0000256" key="4">
    <source>
        <dbReference type="ARBA" id="ARBA00022771"/>
    </source>
</evidence>
<feature type="domain" description="C2H2-type" evidence="9">
    <location>
        <begin position="3105"/>
        <end position="3127"/>
    </location>
</feature>
<feature type="region of interest" description="Disordered" evidence="8">
    <location>
        <begin position="246"/>
        <end position="282"/>
    </location>
</feature>
<feature type="region of interest" description="Disordered" evidence="8">
    <location>
        <begin position="818"/>
        <end position="851"/>
    </location>
</feature>
<feature type="region of interest" description="Disordered" evidence="8">
    <location>
        <begin position="2694"/>
        <end position="2713"/>
    </location>
</feature>
<feature type="domain" description="C2H2-type" evidence="9">
    <location>
        <begin position="2115"/>
        <end position="2142"/>
    </location>
</feature>
<feature type="compositionally biased region" description="Low complexity" evidence="8">
    <location>
        <begin position="2282"/>
        <end position="2291"/>
    </location>
</feature>
<dbReference type="FunFam" id="3.30.160.60:FF:001182">
    <property type="entry name" value="Zinc finger, C2H2 type"/>
    <property type="match status" value="1"/>
</dbReference>
<comment type="caution">
    <text evidence="10">The sequence shown here is derived from an EMBL/GenBank/DDBJ whole genome shotgun (WGS) entry which is preliminary data.</text>
</comment>
<feature type="compositionally biased region" description="Low complexity" evidence="8">
    <location>
        <begin position="2338"/>
        <end position="2351"/>
    </location>
</feature>
<dbReference type="PANTHER" id="PTHR24376">
    <property type="entry name" value="ZINC FINGER PROTEIN"/>
    <property type="match status" value="1"/>
</dbReference>
<dbReference type="GO" id="GO:0005634">
    <property type="term" value="C:nucleus"/>
    <property type="evidence" value="ECO:0007669"/>
    <property type="project" value="UniProtKB-SubCell"/>
</dbReference>
<dbReference type="EMBL" id="JAWQEG010002716">
    <property type="protein sequence ID" value="KAK3870104.1"/>
    <property type="molecule type" value="Genomic_DNA"/>
</dbReference>
<accession>A0AAE1F9J1</accession>
<dbReference type="Pfam" id="PF00096">
    <property type="entry name" value="zf-C2H2"/>
    <property type="match status" value="1"/>
</dbReference>
<keyword evidence="5" id="KW-0862">Zinc</keyword>
<dbReference type="GO" id="GO:0008270">
    <property type="term" value="F:zinc ion binding"/>
    <property type="evidence" value="ECO:0007669"/>
    <property type="project" value="UniProtKB-KW"/>
</dbReference>
<feature type="domain" description="C2H2-type" evidence="9">
    <location>
        <begin position="2616"/>
        <end position="2640"/>
    </location>
</feature>
<feature type="compositionally biased region" description="Polar residues" evidence="8">
    <location>
        <begin position="2076"/>
        <end position="2088"/>
    </location>
</feature>
<feature type="domain" description="C2H2-type" evidence="9">
    <location>
        <begin position="2548"/>
        <end position="2570"/>
    </location>
</feature>
<feature type="compositionally biased region" description="Gly residues" evidence="8">
    <location>
        <begin position="2701"/>
        <end position="2713"/>
    </location>
</feature>
<reference evidence="10" key="1">
    <citation type="submission" date="2023-10" db="EMBL/GenBank/DDBJ databases">
        <title>Genome assemblies of two species of porcelain crab, Petrolisthes cinctipes and Petrolisthes manimaculis (Anomura: Porcellanidae).</title>
        <authorList>
            <person name="Angst P."/>
        </authorList>
    </citation>
    <scope>NUCLEOTIDE SEQUENCE</scope>
    <source>
        <strain evidence="10">PB745_01</strain>
        <tissue evidence="10">Gill</tissue>
    </source>
</reference>
<feature type="compositionally biased region" description="Polar residues" evidence="8">
    <location>
        <begin position="3209"/>
        <end position="3218"/>
    </location>
</feature>
<feature type="compositionally biased region" description="Polar residues" evidence="8">
    <location>
        <begin position="3230"/>
        <end position="3241"/>
    </location>
</feature>
<feature type="compositionally biased region" description="Polar residues" evidence="8">
    <location>
        <begin position="1338"/>
        <end position="1352"/>
    </location>
</feature>
<protein>
    <recommendedName>
        <fullName evidence="9">C2H2-type domain-containing protein</fullName>
    </recommendedName>
</protein>
<dbReference type="PROSITE" id="PS00028">
    <property type="entry name" value="ZINC_FINGER_C2H2_1"/>
    <property type="match status" value="21"/>
</dbReference>
<feature type="compositionally biased region" description="Pro residues" evidence="8">
    <location>
        <begin position="2352"/>
        <end position="2363"/>
    </location>
</feature>
<dbReference type="Gene3D" id="3.30.160.60">
    <property type="entry name" value="Classic Zinc Finger"/>
    <property type="match status" value="7"/>
</dbReference>
<dbReference type="PANTHER" id="PTHR24376:SF84">
    <property type="entry name" value="ZINC FINGER PROTEIN 521"/>
    <property type="match status" value="1"/>
</dbReference>
<dbReference type="SMART" id="SM00451">
    <property type="entry name" value="ZnF_U1"/>
    <property type="match status" value="6"/>
</dbReference>
<organism evidence="10 11">
    <name type="scientific">Petrolisthes cinctipes</name>
    <name type="common">Flat porcelain crab</name>
    <dbReference type="NCBI Taxonomy" id="88211"/>
    <lineage>
        <taxon>Eukaryota</taxon>
        <taxon>Metazoa</taxon>
        <taxon>Ecdysozoa</taxon>
        <taxon>Arthropoda</taxon>
        <taxon>Crustacea</taxon>
        <taxon>Multicrustacea</taxon>
        <taxon>Malacostraca</taxon>
        <taxon>Eumalacostraca</taxon>
        <taxon>Eucarida</taxon>
        <taxon>Decapoda</taxon>
        <taxon>Pleocyemata</taxon>
        <taxon>Anomura</taxon>
        <taxon>Galatheoidea</taxon>
        <taxon>Porcellanidae</taxon>
        <taxon>Petrolisthes</taxon>
    </lineage>
</organism>
<feature type="domain" description="C2H2-type" evidence="9">
    <location>
        <begin position="2644"/>
        <end position="2672"/>
    </location>
</feature>
<evidence type="ECO:0000259" key="9">
    <source>
        <dbReference type="PROSITE" id="PS50157"/>
    </source>
</evidence>
<gene>
    <name evidence="10" type="ORF">Pcinc_024635</name>
</gene>
<evidence type="ECO:0000313" key="11">
    <source>
        <dbReference type="Proteomes" id="UP001286313"/>
    </source>
</evidence>
<keyword evidence="2" id="KW-0479">Metal-binding</keyword>
<dbReference type="InterPro" id="IPR013087">
    <property type="entry name" value="Znf_C2H2_type"/>
</dbReference>
<feature type="compositionally biased region" description="Low complexity" evidence="8">
    <location>
        <begin position="1880"/>
        <end position="1894"/>
    </location>
</feature>
<sequence>MWLDDSVITHVKEELGKMENLTKPVKAREVLLSDEFFNYIKKELIACDSFTHHEDLNKRLERILKTPPDNKTSLMRRFQIMSRVSESSSAGGGNDELLCLKHLDQMFPRTKVKRWGCAGRSSHWNHPTTTTTTTTEKGSNSRSPAVGCGGNSSEGSSVKRKLFTTGLSITGEWDKPSREVVHQQRKRAESRRQNRRDGKRKHLDFGSTSVEIKNEWVKISKKKRLEWDETGANEYSELSLAAPRVVGTGDSGKSRRKKEYPNIRPDIDRGNKISTNNNSKKTSIRKTPYRFTLMPEGNSEYQSTSLPVNLSHFQQVSQRNESKHLSGNKYQRVSGSEVPKRESYQFKSSCPQENENVYPQSLLSPVTPPSHTTETTNTTLENTFSRGSSSIVSLNTLSTTPLFSYTSSTDEPSPISPCVSLASEFPFETPCSVKEPSRSRHEIQSAVQVRDEVLPTYKRTPPIYHSNDTQKNNMPIAVSGFHCIDMKPDDVVGNRCSVVGEVSHSKPKDTARLVECGRQYRAITDAGYIDTKDVNVLVSHSSQITSDNAIPITHENNRKDSLMKCGSGGPRFTHNRKGRQNPDKRNWQCGQNQFSENYQAGQNLGVTSWQFRQNQEIWDSKNGQNQDILDPKNGLNQGMGIWYCGQKQQELGPGQIGHNQEIGKWQFRQDQCTKGWQSEVKQEVYSQQSEQKVSILNVEGRQNQDRPLYNWHIGQEERMGNCTCGHSQRMTGWQGGKNQVVKVWLNEQNQGTKYGQDELQSRCLKKLSPGDQKHEGQLWKERPDERIRIKVHTKLPPVCVRDSSGPILESLELSKATTDGWESNQQVPRGDSQSGSSLGVGKVTQSNISPSMQPDGLILSSLMRNPLLTGNVHQSCNPGVSPSLELLVENLSQSQTRSTEPNSHIESCTDSGGIRGIYIPACYPDMRVTCMDTRGPVVKYDDKFKVVSENGASTEKKDVEYCRLPGNPMMHLQAERKEWKQKQNRFHPYNVPEKCLRNEMNCQGINPSFGASVKLMKRDDSLPNFFITSLSDTPTFMKLFIPKKDKEAAATDVKFDAGLTGTRWLVTTVDEETKGSSLLPDTAKAGKEEYCEFPVSECKSRYMDTANHNPLYATGNKKTQGQVCNTGTLYSKQNCEGPLNDQINVDGNTSSLEINLCKSSSAPECPELICCKNSHKTTHKGSICKQEDFYANQGVNNLGPEPLLNIKPPVGTKLDVSWLGSEPSLVSTGVPVRPMVDASCVGYDTSMAGLGSPGVPKCCVSDHLRYLGGIVDKTPVMKSCRNQFGENESTFPTNIGAQPEQRVFIPVTVQGQHANQLDNHTIHQPAYTSDQEGGEWVKSNTSPGQDADTQGCSGSNKLGVKISTKTYIWTLEQMNISVPTELESVEVSNLYRSLKLKRRVQPYCQDNLAPDCNEQSNSPPTEYYLPTSSSQGTEYLKETNSCSSENQCGNVGELMGAAQADLPQNPCNKQHVPGLLQDSSSGDHVPYQLQNTFSNSHQMLDSFQNSCDTSSQLSSEQNGCYSSNPKYVFQNPCVSSKQIPPLPQNTCDNFLPSNTTQNCNKLFTIADSTFSMSQNCLRNTQNHNIVSQNASSMHQNCTNYWNKVWTPQNDARIFQNDNYQNNSGISQNLQAFQIESCTPKYDLSSSQNNISASQKDHSTLQTDQCTFRNDLDTHKDYKTSLPHSTQAWSLGGSNNVINAGSFYVRTQASSCCSTPCHGSSGQMCPVSICSESILLTDNDKEKEDNESAVRCHNLRKEPHNGRENEQEDSNNNDYLMNIKPDKLYLIDECACPEDPQASITESPGTQRRDCIGDSSLRENEDILHLALKADLFDVITCENERQYSWPAIEDFASPSPSLVLASPPASASCFALSASPPVPDVSSSAKSASPVLPAGSPPTLPASPLTLPKSPTVVSASLPARPLTSPFRQPGNPWEQREGNDGTHVTRGMPLNTSTTYHHGQLMEDIWCPLEDKLSPNERIKPREKSDRSNEVTRKLVDEVYSNKEKMVQEKSDSYQRSKVGCFLTDEAYSKGGNQALEMRESDESTEVTCVVADDRDSREGTRKTREKSDRKSEKTTTMVTEGNNTNLDDTEEEDMECENQELLEGETHADQLPFRCEFCGRLFKHKRSRDRHVKLHTGDKKYKCCHCEAAFSRSDHLKIHKKTHDTQKPYQCTVCNRGYNTAAALTAHMQNHKAKLTAHTLNQLLKDAQAPGESHTLTHLLREPPGDPHSHSFNNYMKDNQKIRQKLLVFYFPLRLEEQQLLSPRVGELGSGSSPCELTASSPLGEPSPSLSPAATLRCPICHANCRNHAHLQRHLARHHGEEVQERPGSRSGGSGTSSLGGASSAASTPSPRPPSSLPSPRPLSNPLLSLVGGKLACLYCSRDGFPSLEALQLHLQSSHGSVLNGEVRDMASMLGLPHSLGSSLGAAGLQTSLVSPLGPGSSRGVSCELCGARVGGVTALQRHVVTAHTFTDLLARAAEGVFCAQCLLPFSNPGALTEHIKLVHASPVLSAVLNKRPPSPPTDIPTDLSKKSRHDSLTSDLPASTLLCSQCNAPFTNFEAFRRHLKSHLDGADLSNNGSSSTQLVCPECRLPLTSEASLETHLASHLGVTSTEYGCQACLKLFSKPDELQKHLMDIHAHHLYRCALCKEMFDSKVSIQVHFAVKHSNECKVHKCTRCSLIFRSQPEFEGHIRGSHMRRGQGGGEGGTGGGMGGPGGSYRCLLCTLSLSSEAELAAHVATHQRQFQCSLCDDAFHVEFLLDKHMQTQHNSELNGNIPQPENLAKPRRSPLKKDYRCDICDAEFSSDSSLVNHRKQAHNIKSGGMGITAKVAAASLSLFCAYCSEACKSRADLEAHMKTHQGNGGRHKCNICDELCPSAALLAQHKLTHVKVVSGSACAVCREPLTSEQQFTSHQNDHHPAPLPQPCVVCRQTLVTDMEVSVHARFHAAQAAQAAAAASVASGVYNSGELLPPSTSSIITTAASTISTISSNNGRSSISPRLSPSLRCNECHLKLETLEEAEAHAAVHLQQQGLGRSVPSSSRTYQCIKCQESFASEAEIEAHVASHLLHEGSVHECHLCHATFDTPLRLQCHLIEHTFEGCGSFTCYMCSSVFTTASRLQQHMVEHGLSARPYDCHHCHQRFFFRAELENHALSHPEATEGGCRECLASFPDLPRRNVRRQSLSCVATSQLMGPQAIPIQCKSETRPSRSASPVTSRSEGEGEGGPTNGHATSAAESVDE</sequence>
<evidence type="ECO:0000256" key="6">
    <source>
        <dbReference type="ARBA" id="ARBA00023242"/>
    </source>
</evidence>
<feature type="region of interest" description="Disordered" evidence="8">
    <location>
        <begin position="174"/>
        <end position="202"/>
    </location>
</feature>
<feature type="region of interest" description="Disordered" evidence="8">
    <location>
        <begin position="1328"/>
        <end position="1352"/>
    </location>
</feature>
<evidence type="ECO:0000313" key="10">
    <source>
        <dbReference type="EMBL" id="KAK3870104.1"/>
    </source>
</evidence>
<feature type="compositionally biased region" description="Basic and acidic residues" evidence="8">
    <location>
        <begin position="1753"/>
        <end position="1764"/>
    </location>
</feature>
<feature type="domain" description="C2H2-type" evidence="9">
    <location>
        <begin position="2795"/>
        <end position="2823"/>
    </location>
</feature>
<feature type="domain" description="C2H2-type" evidence="9">
    <location>
        <begin position="2143"/>
        <end position="2170"/>
    </location>
</feature>
<evidence type="ECO:0000256" key="8">
    <source>
        <dbReference type="SAM" id="MobiDB-lite"/>
    </source>
</evidence>
<keyword evidence="3" id="KW-0677">Repeat</keyword>
<feature type="domain" description="C2H2-type" evidence="9">
    <location>
        <begin position="2298"/>
        <end position="2325"/>
    </location>
</feature>